<dbReference type="InterPro" id="IPR016140">
    <property type="entry name" value="Bifunc_inhib/LTP/seed_store"/>
</dbReference>
<dbReference type="Proteomes" id="UP001341281">
    <property type="component" value="Chromosome 02"/>
</dbReference>
<keyword evidence="3" id="KW-0472">Membrane</keyword>
<keyword evidence="5" id="KW-1015">Disulfide bond</keyword>
<evidence type="ECO:0000259" key="10">
    <source>
        <dbReference type="SMART" id="SM00499"/>
    </source>
</evidence>
<dbReference type="Pfam" id="PF14368">
    <property type="entry name" value="LTP_2"/>
    <property type="match status" value="2"/>
</dbReference>
<evidence type="ECO:0000256" key="6">
    <source>
        <dbReference type="ARBA" id="ARBA00023180"/>
    </source>
</evidence>
<dbReference type="AlphaFoldDB" id="A0AAQ3STU6"/>
<feature type="region of interest" description="Disordered" evidence="8">
    <location>
        <begin position="353"/>
        <end position="380"/>
    </location>
</feature>
<dbReference type="SUPFAM" id="SSF47699">
    <property type="entry name" value="Bifunctional inhibitor/lipid-transfer protein/seed storage 2S albumin"/>
    <property type="match status" value="2"/>
</dbReference>
<feature type="domain" description="Bifunctional inhibitor/plant lipid transfer protein/seed storage helical" evidence="10">
    <location>
        <begin position="264"/>
        <end position="342"/>
    </location>
</feature>
<dbReference type="InterPro" id="IPR000528">
    <property type="entry name" value="Plant_nsLTP"/>
</dbReference>
<sequence>MSCRGRTDLAAVAVLLLAAAMAAAPASGQVSTSCTASLVTTFTPCLNFVTGSTNGGGSPTRGCCDSLGEMIRTSADCACLIFTGNVPFSLPINRTLAISLPKLCGSSSVPLQCRDTATQIPAPGPVAFAPALPPLPPIPPESSVQPDSPVDPTATSPVADSPPFAQRPVVVPSSAFRSSHSHVSAVAVTIVLSVAASIFPRRGSPSNPGSSTSPLARRPLAFVESGESRREMAARAGALPVAAWLLAAVAASALVASASAQSGCATTLISLYPCLNYISGNVSTPPASCCSQLASVVSSNPQCLCAALSGDSSSLGGVTIDKTRALALPKACNVNTPPASKCNSAGGGSAPGAATPATSAGVPASSAGTSTGSKATPTSPYGQYLTSGGKSIRGTVSLVLAFAAVAVYAISGV</sequence>
<name>A0AAQ3STU6_PASNO</name>
<keyword evidence="6" id="KW-0325">Glycoprotein</keyword>
<dbReference type="Gene3D" id="1.10.110.10">
    <property type="entry name" value="Plant lipid-transfer and hydrophobic proteins"/>
    <property type="match status" value="2"/>
</dbReference>
<comment type="subcellular location">
    <subcellularLocation>
        <location evidence="1">Cell membrane</location>
        <topology evidence="1">Lipid-anchor</topology>
        <topology evidence="1">GPI-anchor</topology>
    </subcellularLocation>
</comment>
<evidence type="ECO:0000256" key="2">
    <source>
        <dbReference type="ARBA" id="ARBA00009748"/>
    </source>
</evidence>
<gene>
    <name evidence="11" type="ORF">U9M48_010822</name>
</gene>
<keyword evidence="3" id="KW-0336">GPI-anchor</keyword>
<reference evidence="11 12" key="1">
    <citation type="submission" date="2024-02" db="EMBL/GenBank/DDBJ databases">
        <title>High-quality chromosome-scale genome assembly of Pensacola bahiagrass (Paspalum notatum Flugge var. saurae).</title>
        <authorList>
            <person name="Vega J.M."/>
            <person name="Podio M."/>
            <person name="Orjuela J."/>
            <person name="Siena L.A."/>
            <person name="Pessino S.C."/>
            <person name="Combes M.C."/>
            <person name="Mariac C."/>
            <person name="Albertini E."/>
            <person name="Pupilli F."/>
            <person name="Ortiz J.P.A."/>
            <person name="Leblanc O."/>
        </authorList>
    </citation>
    <scope>NUCLEOTIDE SEQUENCE [LARGE SCALE GENOMIC DNA]</scope>
    <source>
        <strain evidence="11">R1</strain>
        <tissue evidence="11">Leaf</tissue>
    </source>
</reference>
<dbReference type="PROSITE" id="PS51257">
    <property type="entry name" value="PROKAR_LIPOPROTEIN"/>
    <property type="match status" value="1"/>
</dbReference>
<dbReference type="InterPro" id="IPR043325">
    <property type="entry name" value="LTSS"/>
</dbReference>
<evidence type="ECO:0000256" key="8">
    <source>
        <dbReference type="SAM" id="MobiDB-lite"/>
    </source>
</evidence>
<evidence type="ECO:0000256" key="3">
    <source>
        <dbReference type="ARBA" id="ARBA00022622"/>
    </source>
</evidence>
<dbReference type="GO" id="GO:0005886">
    <property type="term" value="C:plasma membrane"/>
    <property type="evidence" value="ECO:0007669"/>
    <property type="project" value="UniProtKB-SubCell"/>
</dbReference>
<evidence type="ECO:0000313" key="11">
    <source>
        <dbReference type="EMBL" id="WVZ60858.1"/>
    </source>
</evidence>
<comment type="similarity">
    <text evidence="2">Belongs to the plant LTP family.</text>
</comment>
<dbReference type="GO" id="GO:0008289">
    <property type="term" value="F:lipid binding"/>
    <property type="evidence" value="ECO:0007669"/>
    <property type="project" value="InterPro"/>
</dbReference>
<evidence type="ECO:0000256" key="7">
    <source>
        <dbReference type="ARBA" id="ARBA00023288"/>
    </source>
</evidence>
<evidence type="ECO:0000313" key="12">
    <source>
        <dbReference type="Proteomes" id="UP001341281"/>
    </source>
</evidence>
<feature type="compositionally biased region" description="Pro residues" evidence="8">
    <location>
        <begin position="131"/>
        <end position="140"/>
    </location>
</feature>
<keyword evidence="12" id="KW-1185">Reference proteome</keyword>
<dbReference type="CDD" id="cd00010">
    <property type="entry name" value="AAI_LTSS"/>
    <property type="match status" value="2"/>
</dbReference>
<keyword evidence="7" id="KW-0449">Lipoprotein</keyword>
<dbReference type="InterPro" id="IPR036312">
    <property type="entry name" value="Bifun_inhib/LTP/seed_sf"/>
</dbReference>
<accession>A0AAQ3STU6</accession>
<evidence type="ECO:0000256" key="1">
    <source>
        <dbReference type="ARBA" id="ARBA00004609"/>
    </source>
</evidence>
<dbReference type="SMART" id="SM00499">
    <property type="entry name" value="AAI"/>
    <property type="match status" value="2"/>
</dbReference>
<dbReference type="PANTHER" id="PTHR33044">
    <property type="entry name" value="BIFUNCTIONAL INHIBITOR/LIPID-TRANSFER PROTEIN/SEED STORAGE 2S ALBUMIN SUPERFAMILY PROTEIN-RELATED"/>
    <property type="match status" value="1"/>
</dbReference>
<feature type="domain" description="Bifunctional inhibitor/plant lipid transfer protein/seed storage helical" evidence="10">
    <location>
        <begin position="34"/>
        <end position="113"/>
    </location>
</feature>
<feature type="signal peptide" evidence="9">
    <location>
        <begin position="1"/>
        <end position="28"/>
    </location>
</feature>
<evidence type="ECO:0000256" key="9">
    <source>
        <dbReference type="SAM" id="SignalP"/>
    </source>
</evidence>
<feature type="chain" id="PRO_5042930798" description="Bifunctional inhibitor/plant lipid transfer protein/seed storage helical domain-containing protein" evidence="9">
    <location>
        <begin position="29"/>
        <end position="413"/>
    </location>
</feature>
<proteinExistence type="inferred from homology"/>
<dbReference type="GO" id="GO:0006869">
    <property type="term" value="P:lipid transport"/>
    <property type="evidence" value="ECO:0007669"/>
    <property type="project" value="InterPro"/>
</dbReference>
<evidence type="ECO:0000256" key="5">
    <source>
        <dbReference type="ARBA" id="ARBA00023157"/>
    </source>
</evidence>
<dbReference type="GO" id="GO:0098552">
    <property type="term" value="C:side of membrane"/>
    <property type="evidence" value="ECO:0007669"/>
    <property type="project" value="UniProtKB-KW"/>
</dbReference>
<protein>
    <recommendedName>
        <fullName evidence="10">Bifunctional inhibitor/plant lipid transfer protein/seed storage helical domain-containing protein</fullName>
    </recommendedName>
</protein>
<feature type="region of interest" description="Disordered" evidence="8">
    <location>
        <begin position="131"/>
        <end position="165"/>
    </location>
</feature>
<dbReference type="FunFam" id="1.10.110.10:FF:000001">
    <property type="entry name" value="Bifunctional inhibitor/lipid-transfer protein/seed storage 2S albumin superfamily protein"/>
    <property type="match status" value="1"/>
</dbReference>
<organism evidence="11 12">
    <name type="scientific">Paspalum notatum var. saurae</name>
    <dbReference type="NCBI Taxonomy" id="547442"/>
    <lineage>
        <taxon>Eukaryota</taxon>
        <taxon>Viridiplantae</taxon>
        <taxon>Streptophyta</taxon>
        <taxon>Embryophyta</taxon>
        <taxon>Tracheophyta</taxon>
        <taxon>Spermatophyta</taxon>
        <taxon>Magnoliopsida</taxon>
        <taxon>Liliopsida</taxon>
        <taxon>Poales</taxon>
        <taxon>Poaceae</taxon>
        <taxon>PACMAD clade</taxon>
        <taxon>Panicoideae</taxon>
        <taxon>Andropogonodae</taxon>
        <taxon>Paspaleae</taxon>
        <taxon>Paspalinae</taxon>
        <taxon>Paspalum</taxon>
    </lineage>
</organism>
<keyword evidence="4 9" id="KW-0732">Signal</keyword>
<dbReference type="EMBL" id="CP144746">
    <property type="protein sequence ID" value="WVZ60858.1"/>
    <property type="molecule type" value="Genomic_DNA"/>
</dbReference>
<dbReference type="PRINTS" id="PR00382">
    <property type="entry name" value="LIPIDTRNSFER"/>
</dbReference>
<evidence type="ECO:0000256" key="4">
    <source>
        <dbReference type="ARBA" id="ARBA00022729"/>
    </source>
</evidence>